<dbReference type="Proteomes" id="UP001334084">
    <property type="component" value="Chromosome 1"/>
</dbReference>
<dbReference type="GeneID" id="90540146"/>
<proteinExistence type="predicted"/>
<name>A0AAX4J8N9_9MICR</name>
<dbReference type="KEGG" id="vnx:VNE69_01282"/>
<keyword evidence="2" id="KW-1185">Reference proteome</keyword>
<dbReference type="AlphaFoldDB" id="A0AAX4J8N9"/>
<gene>
    <name evidence="1" type="ORF">VNE69_01282</name>
</gene>
<evidence type="ECO:0000313" key="2">
    <source>
        <dbReference type="Proteomes" id="UP001334084"/>
    </source>
</evidence>
<sequence length="134" mass="15683">MPLKSINIEELDTVVDAQSTLLQCKSCQDILYADKMRKHSCLVEMKKLKKQRKAANEKNIHGVLEDINDTNNAQQEILLTDEEKEKFNSPAYLNYILDIKPVVSFHYKMPNLYKAMMNIKRVKNVTNEKTFYKK</sequence>
<organism evidence="1 2">
    <name type="scientific">Vairimorpha necatrix</name>
    <dbReference type="NCBI Taxonomy" id="6039"/>
    <lineage>
        <taxon>Eukaryota</taxon>
        <taxon>Fungi</taxon>
        <taxon>Fungi incertae sedis</taxon>
        <taxon>Microsporidia</taxon>
        <taxon>Nosematidae</taxon>
        <taxon>Vairimorpha</taxon>
    </lineage>
</organism>
<dbReference type="RefSeq" id="XP_065328489.1">
    <property type="nucleotide sequence ID" value="XM_065472417.1"/>
</dbReference>
<evidence type="ECO:0000313" key="1">
    <source>
        <dbReference type="EMBL" id="WUR02344.1"/>
    </source>
</evidence>
<reference evidence="1" key="1">
    <citation type="journal article" date="2024" name="BMC Genomics">
        <title>Functional annotation of a divergent genome using sequence and structure-based similarity.</title>
        <authorList>
            <person name="Svedberg D."/>
            <person name="Winiger R.R."/>
            <person name="Berg A."/>
            <person name="Sharma H."/>
            <person name="Tellgren-Roth C."/>
            <person name="Debrunner-Vossbrinck B.A."/>
            <person name="Vossbrinck C.R."/>
            <person name="Barandun J."/>
        </authorList>
    </citation>
    <scope>NUCLEOTIDE SEQUENCE</scope>
    <source>
        <strain evidence="1">Illinois isolate</strain>
    </source>
</reference>
<accession>A0AAX4J8N9</accession>
<dbReference type="EMBL" id="CP142726">
    <property type="protein sequence ID" value="WUR02344.1"/>
    <property type="molecule type" value="Genomic_DNA"/>
</dbReference>
<protein>
    <submittedName>
        <fullName evidence="1">Uncharacterized protein</fullName>
    </submittedName>
</protein>